<organism evidence="2">
    <name type="scientific">Babesia canis canis</name>
    <dbReference type="NCBI Taxonomy" id="167443"/>
    <lineage>
        <taxon>Eukaryota</taxon>
        <taxon>Sar</taxon>
        <taxon>Alveolata</taxon>
        <taxon>Apicomplexa</taxon>
        <taxon>Aconoidasida</taxon>
        <taxon>Piroplasmida</taxon>
        <taxon>Babesiidae</taxon>
        <taxon>Babesia</taxon>
    </lineage>
</organism>
<feature type="chain" id="PRO_5006034934" evidence="1">
    <location>
        <begin position="28"/>
        <end position="406"/>
    </location>
</feature>
<feature type="non-terminal residue" evidence="2">
    <location>
        <position position="1"/>
    </location>
</feature>
<reference evidence="2" key="1">
    <citation type="submission" date="2015-04" db="EMBL/GenBank/DDBJ databases">
        <title>Molecular identification and antigenic characterization of a merozoite surface antigen and a secreted antigen of Babesia canis canis (BccMSA1 and BccSA1).</title>
        <authorList>
            <person name="Cao S."/>
        </authorList>
    </citation>
    <scope>NUCLEOTIDE SEQUENCE</scope>
</reference>
<sequence length="406" mass="47167">FYPLNLLKTHPHNFILIFQLLATMGNAQSTSSQENSRDGLREVLEYTNQLHNNYGSAVRKVTDKLKNEIDVYCKSTDDKGYYFANGSFGYFRKALNDSFNFRFQLLSNYNDYRKYKTRFQDTDDEAEKHVKYLKENLFDLFGTLSYMYFQCSHKCQKYNGGKWEEQSMNQSGSEVSKWLMGSNSAATDSVHFLGRDFSTSELTNIKGKELADKDRASLSDLIKYSGRGNLQHALFWMLFIGPWVDGKTGHAILFLIQFIELTEYDYFKENSKKKYDYKKLVTPCKNLKTPLGDVSRKVVPVGKNPNVKYRDLLSGEFFDAYVDWLEKNIDNLIKSLEDMSKDCNNWTYDKLNSASSYGPFPWGCVFKDEDWHTSGRLPKLPEDVKKATDALKKLKEAIEEMKKEKK</sequence>
<dbReference type="SMR" id="A0A0N9EJZ4"/>
<dbReference type="EMBL" id="KR134352">
    <property type="protein sequence ID" value="ALF45306.1"/>
    <property type="molecule type" value="mRNA"/>
</dbReference>
<dbReference type="AlphaFoldDB" id="A0A0N9EJZ4"/>
<name>A0A0N9EJZ4_BABCA</name>
<accession>A0A0N9EJZ4</accession>
<protein>
    <submittedName>
        <fullName evidence="2">Secreted antigen 1</fullName>
    </submittedName>
</protein>
<proteinExistence type="evidence at transcript level"/>
<feature type="signal peptide" evidence="1">
    <location>
        <begin position="1"/>
        <end position="27"/>
    </location>
</feature>
<keyword evidence="1" id="KW-0732">Signal</keyword>
<evidence type="ECO:0000256" key="1">
    <source>
        <dbReference type="SAM" id="SignalP"/>
    </source>
</evidence>
<evidence type="ECO:0000313" key="2">
    <source>
        <dbReference type="EMBL" id="ALF45306.1"/>
    </source>
</evidence>